<dbReference type="EMBL" id="CP017634">
    <property type="protein sequence ID" value="ATW26694.1"/>
    <property type="molecule type" value="Genomic_DNA"/>
</dbReference>
<evidence type="ECO:0000313" key="2">
    <source>
        <dbReference type="Proteomes" id="UP000323521"/>
    </source>
</evidence>
<accession>A0A3G1KW46</accession>
<reference evidence="1 2" key="1">
    <citation type="submission" date="2016-10" db="EMBL/GenBank/DDBJ databases">
        <title>Complete Genome Sequence of Peptococcaceae strain DCMF.</title>
        <authorList>
            <person name="Edwards R.J."/>
            <person name="Holland S.I."/>
            <person name="Deshpande N.P."/>
            <person name="Wong Y.K."/>
            <person name="Ertan H."/>
            <person name="Manefield M."/>
            <person name="Russell T.L."/>
            <person name="Lee M.J."/>
        </authorList>
    </citation>
    <scope>NUCLEOTIDE SEQUENCE [LARGE SCALE GENOMIC DNA]</scope>
    <source>
        <strain evidence="1 2">DCMF</strain>
    </source>
</reference>
<dbReference type="Proteomes" id="UP000323521">
    <property type="component" value="Chromosome"/>
</dbReference>
<sequence>MRDLTPGEMLSLREMLTAETTGLVSLKTMQPLISDQKLKSACESGIQTAEARIRSMQQFLQENQVVSLGEVQ</sequence>
<protein>
    <recommendedName>
        <fullName evidence="3">Spore coat protein</fullName>
    </recommendedName>
</protein>
<evidence type="ECO:0008006" key="3">
    <source>
        <dbReference type="Google" id="ProtNLM"/>
    </source>
</evidence>
<dbReference type="RefSeq" id="WP_148136017.1">
    <property type="nucleotide sequence ID" value="NZ_CP017634.1"/>
</dbReference>
<name>A0A3G1KW46_FORW1</name>
<dbReference type="Gene3D" id="1.20.1260.10">
    <property type="match status" value="1"/>
</dbReference>
<dbReference type="OrthoDB" id="1683748at2"/>
<gene>
    <name evidence="1" type="ORF">DCMF_19755</name>
</gene>
<dbReference type="InterPro" id="IPR012347">
    <property type="entry name" value="Ferritin-like"/>
</dbReference>
<keyword evidence="2" id="KW-1185">Reference proteome</keyword>
<organism evidence="1 2">
    <name type="scientific">Formimonas warabiya</name>
    <dbReference type="NCBI Taxonomy" id="1761012"/>
    <lineage>
        <taxon>Bacteria</taxon>
        <taxon>Bacillati</taxon>
        <taxon>Bacillota</taxon>
        <taxon>Clostridia</taxon>
        <taxon>Eubacteriales</taxon>
        <taxon>Peptococcaceae</taxon>
        <taxon>Candidatus Formimonas</taxon>
    </lineage>
</organism>
<evidence type="ECO:0000313" key="1">
    <source>
        <dbReference type="EMBL" id="ATW26694.1"/>
    </source>
</evidence>
<dbReference type="AlphaFoldDB" id="A0A3G1KW46"/>
<dbReference type="KEGG" id="fwa:DCMF_19755"/>
<proteinExistence type="predicted"/>